<name>A0A371JRR8_9FLAO</name>
<dbReference type="EMBL" id="QTJX01000002">
    <property type="protein sequence ID" value="RDY60210.1"/>
    <property type="molecule type" value="Genomic_DNA"/>
</dbReference>
<dbReference type="RefSeq" id="WP_116184820.1">
    <property type="nucleotide sequence ID" value="NZ_QTJX01000002.1"/>
</dbReference>
<evidence type="ECO:0000313" key="1">
    <source>
        <dbReference type="EMBL" id="RDY60210.1"/>
    </source>
</evidence>
<comment type="caution">
    <text evidence="1">The sequence shown here is derived from an EMBL/GenBank/DDBJ whole genome shotgun (WGS) entry which is preliminary data.</text>
</comment>
<dbReference type="Proteomes" id="UP000261828">
    <property type="component" value="Unassembled WGS sequence"/>
</dbReference>
<sequence length="252" mass="28823">MTDSKTKEAISQYRGGVLMIGSLFWDPSEIRHNWRSRHLKPLETAIDVQIPIRYGRISKSRDDTFTMVFSKEIEGGESMGRGKFLEFHGNPKSPEELINEGLELIKAECNTTELNFSVFNWSWGTIGIGLNPKTAISDKSGFGPFIEHWSNQYGRRKPLDPDEYKVGQENRVITPSGILEIVWPRELTEIDYFITTLTKSGLTNYPSAEEIAKAMHDAKDRTYFENNVKYGILTFQDEQIETVFNDLSEPQS</sequence>
<organism evidence="1 2">
    <name type="scientific">Flagellimonas nanhaiensis</name>
    <dbReference type="NCBI Taxonomy" id="2292706"/>
    <lineage>
        <taxon>Bacteria</taxon>
        <taxon>Pseudomonadati</taxon>
        <taxon>Bacteroidota</taxon>
        <taxon>Flavobacteriia</taxon>
        <taxon>Flavobacteriales</taxon>
        <taxon>Flavobacteriaceae</taxon>
        <taxon>Flagellimonas</taxon>
    </lineage>
</organism>
<accession>A0A371JRR8</accession>
<protein>
    <submittedName>
        <fullName evidence="1">Uncharacterized protein</fullName>
    </submittedName>
</protein>
<dbReference type="OrthoDB" id="8441320at2"/>
<keyword evidence="2" id="KW-1185">Reference proteome</keyword>
<evidence type="ECO:0000313" key="2">
    <source>
        <dbReference type="Proteomes" id="UP000261828"/>
    </source>
</evidence>
<reference evidence="1 2" key="1">
    <citation type="submission" date="2018-08" db="EMBL/GenBank/DDBJ databases">
        <title>Muricauda nanhaiensis sp. nov., isolated from seawater of the South China Sea.</title>
        <authorList>
            <person name="Dang Y."/>
        </authorList>
    </citation>
    <scope>NUCLEOTIDE SEQUENCE [LARGE SCALE GENOMIC DNA]</scope>
    <source>
        <strain evidence="1 2">SM1704</strain>
    </source>
</reference>
<dbReference type="AlphaFoldDB" id="A0A371JRR8"/>
<gene>
    <name evidence="1" type="ORF">DX873_12860</name>
</gene>
<proteinExistence type="predicted"/>